<evidence type="ECO:0000313" key="5">
    <source>
        <dbReference type="EMBL" id="EJT80487.1"/>
    </source>
</evidence>
<accession>J3NGU7</accession>
<dbReference type="OrthoDB" id="71437at2759"/>
<evidence type="ECO:0000313" key="7">
    <source>
        <dbReference type="Proteomes" id="UP000006039"/>
    </source>
</evidence>
<gene>
    <name evidence="6" type="primary">20340943</name>
    <name evidence="5" type="ORF">GGTG_00485</name>
</gene>
<dbReference type="GeneID" id="20340943"/>
<dbReference type="eggNOG" id="KOG0316">
    <property type="taxonomic scope" value="Eukaryota"/>
</dbReference>
<protein>
    <submittedName>
        <fullName evidence="5">Mitogen-activated protein kinase organizer 1</fullName>
    </submittedName>
</protein>
<proteinExistence type="inferred from homology"/>
<dbReference type="PANTHER" id="PTHR22842">
    <property type="entry name" value="WD40 REPEAT PROTEIN"/>
    <property type="match status" value="1"/>
</dbReference>
<evidence type="ECO:0000256" key="4">
    <source>
        <dbReference type="PROSITE-ProRule" id="PRU00221"/>
    </source>
</evidence>
<comment type="similarity">
    <text evidence="3">Belongs to the WD repeat MORG1 family.</text>
</comment>
<evidence type="ECO:0000256" key="1">
    <source>
        <dbReference type="ARBA" id="ARBA00004496"/>
    </source>
</evidence>
<reference evidence="6" key="4">
    <citation type="journal article" date="2015" name="G3 (Bethesda)">
        <title>Genome sequences of three phytopathogenic species of the Magnaporthaceae family of fungi.</title>
        <authorList>
            <person name="Okagaki L.H."/>
            <person name="Nunes C.C."/>
            <person name="Sailsbery J."/>
            <person name="Clay B."/>
            <person name="Brown D."/>
            <person name="John T."/>
            <person name="Oh Y."/>
            <person name="Young N."/>
            <person name="Fitzgerald M."/>
            <person name="Haas B.J."/>
            <person name="Zeng Q."/>
            <person name="Young S."/>
            <person name="Adiconis X."/>
            <person name="Fan L."/>
            <person name="Levin J.Z."/>
            <person name="Mitchell T.K."/>
            <person name="Okubara P.A."/>
            <person name="Farman M.L."/>
            <person name="Kohn L.M."/>
            <person name="Birren B."/>
            <person name="Ma L.-J."/>
            <person name="Dean R.A."/>
        </authorList>
    </citation>
    <scope>NUCLEOTIDE SEQUENCE</scope>
    <source>
        <strain evidence="6">R3-111a-1</strain>
    </source>
</reference>
<feature type="repeat" description="WD" evidence="4">
    <location>
        <begin position="11"/>
        <end position="44"/>
    </location>
</feature>
<keyword evidence="4" id="KW-0853">WD repeat</keyword>
<dbReference type="InterPro" id="IPR001680">
    <property type="entry name" value="WD40_rpt"/>
</dbReference>
<reference evidence="5" key="2">
    <citation type="submission" date="2010-07" db="EMBL/GenBank/DDBJ databases">
        <authorList>
            <consortium name="The Broad Institute Genome Sequencing Platform"/>
            <consortium name="Broad Institute Genome Sequencing Center for Infectious Disease"/>
            <person name="Ma L.-J."/>
            <person name="Dead R."/>
            <person name="Young S."/>
            <person name="Zeng Q."/>
            <person name="Koehrsen M."/>
            <person name="Alvarado L."/>
            <person name="Berlin A."/>
            <person name="Chapman S.B."/>
            <person name="Chen Z."/>
            <person name="Freedman E."/>
            <person name="Gellesch M."/>
            <person name="Goldberg J."/>
            <person name="Griggs A."/>
            <person name="Gujja S."/>
            <person name="Heilman E.R."/>
            <person name="Heiman D."/>
            <person name="Hepburn T."/>
            <person name="Howarth C."/>
            <person name="Jen D."/>
            <person name="Larson L."/>
            <person name="Mehta T."/>
            <person name="Neiman D."/>
            <person name="Pearson M."/>
            <person name="Roberts A."/>
            <person name="Saif S."/>
            <person name="Shea T."/>
            <person name="Shenoy N."/>
            <person name="Sisk P."/>
            <person name="Stolte C."/>
            <person name="Sykes S."/>
            <person name="Walk T."/>
            <person name="White J."/>
            <person name="Yandava C."/>
            <person name="Haas B."/>
            <person name="Nusbaum C."/>
            <person name="Birren B."/>
        </authorList>
    </citation>
    <scope>NUCLEOTIDE SEQUENCE</scope>
    <source>
        <strain evidence="5">R3-111a-1</strain>
    </source>
</reference>
<evidence type="ECO:0000256" key="2">
    <source>
        <dbReference type="ARBA" id="ARBA00022490"/>
    </source>
</evidence>
<dbReference type="HOGENOM" id="CLU_000288_57_1_1"/>
<sequence length="388" mass="38897">MAFPSKPVSQLLGSNGPVHAVAYSASPGTYILAGSADRSIRLYNPSPASGQAAAVTATAAGGSPPEGRLIQTYSAHGYEVLSLAVAADNARFASSGGDRAVFLWDVATATTLRRFGASAPDGHSSRVNCVAFAGDGDSVLASGGFDTTVKLWDCKGGGNGGRPVQTLADAKDGVSAIVVRGPEVVAGSVDGRVRAYDVRMGRCVVDVAAGPVTSLSMARDGAALLVGSLGPAGLRLMDRTSGACLRTYGGDAGSAPAAGAGAGAGADPTAQGAPAWRNESLRVQSILGGGERFVVAGDEMSAPAASGGGDEDGRVWAWDLLTGKTVATLSVPWGPAAGGERKRRAIGRDGKEKGRKNIVSCLAWREDGWGNQFCVGGSSGAVTVFGSA</sequence>
<dbReference type="SUPFAM" id="SSF50978">
    <property type="entry name" value="WD40 repeat-like"/>
    <property type="match status" value="1"/>
</dbReference>
<dbReference type="VEuPathDB" id="FungiDB:GGTG_00485"/>
<dbReference type="AlphaFoldDB" id="J3NGU7"/>
<dbReference type="EnsemblFungi" id="EJT80487">
    <property type="protein sequence ID" value="EJT80487"/>
    <property type="gene ID" value="GGTG_00485"/>
</dbReference>
<dbReference type="InterPro" id="IPR015943">
    <property type="entry name" value="WD40/YVTN_repeat-like_dom_sf"/>
</dbReference>
<dbReference type="Pfam" id="PF00400">
    <property type="entry name" value="WD40"/>
    <property type="match status" value="3"/>
</dbReference>
<evidence type="ECO:0000256" key="3">
    <source>
        <dbReference type="ARBA" id="ARBA00038145"/>
    </source>
</evidence>
<dbReference type="PROSITE" id="PS50294">
    <property type="entry name" value="WD_REPEATS_REGION"/>
    <property type="match status" value="2"/>
</dbReference>
<feature type="repeat" description="WD" evidence="4">
    <location>
        <begin position="73"/>
        <end position="114"/>
    </location>
</feature>
<keyword evidence="5" id="KW-0808">Transferase</keyword>
<dbReference type="RefSeq" id="XP_009216496.1">
    <property type="nucleotide sequence ID" value="XM_009218232.1"/>
</dbReference>
<reference evidence="5" key="3">
    <citation type="submission" date="2010-09" db="EMBL/GenBank/DDBJ databases">
        <title>Annotation of Gaeumannomyces graminis var. tritici R3-111a-1.</title>
        <authorList>
            <consortium name="The Broad Institute Genome Sequencing Platform"/>
            <person name="Ma L.-J."/>
            <person name="Dead R."/>
            <person name="Young S.K."/>
            <person name="Zeng Q."/>
            <person name="Gargeya S."/>
            <person name="Fitzgerald M."/>
            <person name="Haas B."/>
            <person name="Abouelleil A."/>
            <person name="Alvarado L."/>
            <person name="Arachchi H.M."/>
            <person name="Berlin A."/>
            <person name="Brown A."/>
            <person name="Chapman S.B."/>
            <person name="Chen Z."/>
            <person name="Dunbar C."/>
            <person name="Freedman E."/>
            <person name="Gearin G."/>
            <person name="Gellesch M."/>
            <person name="Goldberg J."/>
            <person name="Griggs A."/>
            <person name="Gujja S."/>
            <person name="Heiman D."/>
            <person name="Howarth C."/>
            <person name="Larson L."/>
            <person name="Lui A."/>
            <person name="MacDonald P.J.P."/>
            <person name="Mehta T."/>
            <person name="Montmayeur A."/>
            <person name="Murphy C."/>
            <person name="Neiman D."/>
            <person name="Pearson M."/>
            <person name="Priest M."/>
            <person name="Roberts A."/>
            <person name="Saif S."/>
            <person name="Shea T."/>
            <person name="Shenoy N."/>
            <person name="Sisk P."/>
            <person name="Stolte C."/>
            <person name="Sykes S."/>
            <person name="Yandava C."/>
            <person name="Wortman J."/>
            <person name="Nusbaum C."/>
            <person name="Birren B."/>
        </authorList>
    </citation>
    <scope>NUCLEOTIDE SEQUENCE</scope>
    <source>
        <strain evidence="5">R3-111a-1</strain>
    </source>
</reference>
<name>J3NGU7_GAET3</name>
<reference evidence="7" key="1">
    <citation type="submission" date="2010-07" db="EMBL/GenBank/DDBJ databases">
        <title>The genome sequence of Gaeumannomyces graminis var. tritici strain R3-111a-1.</title>
        <authorList>
            <consortium name="The Broad Institute Genome Sequencing Platform"/>
            <person name="Ma L.-J."/>
            <person name="Dead R."/>
            <person name="Young S."/>
            <person name="Zeng Q."/>
            <person name="Koehrsen M."/>
            <person name="Alvarado L."/>
            <person name="Berlin A."/>
            <person name="Chapman S.B."/>
            <person name="Chen Z."/>
            <person name="Freedman E."/>
            <person name="Gellesch M."/>
            <person name="Goldberg J."/>
            <person name="Griggs A."/>
            <person name="Gujja S."/>
            <person name="Heilman E.R."/>
            <person name="Heiman D."/>
            <person name="Hepburn T."/>
            <person name="Howarth C."/>
            <person name="Jen D."/>
            <person name="Larson L."/>
            <person name="Mehta T."/>
            <person name="Neiman D."/>
            <person name="Pearson M."/>
            <person name="Roberts A."/>
            <person name="Saif S."/>
            <person name="Shea T."/>
            <person name="Shenoy N."/>
            <person name="Sisk P."/>
            <person name="Stolte C."/>
            <person name="Sykes S."/>
            <person name="Walk T."/>
            <person name="White J."/>
            <person name="Yandava C."/>
            <person name="Haas B."/>
            <person name="Nusbaum C."/>
            <person name="Birren B."/>
        </authorList>
    </citation>
    <scope>NUCLEOTIDE SEQUENCE [LARGE SCALE GENOMIC DNA]</scope>
    <source>
        <strain evidence="7">R3-111a-1</strain>
    </source>
</reference>
<dbReference type="EMBL" id="GL385395">
    <property type="protein sequence ID" value="EJT80487.1"/>
    <property type="molecule type" value="Genomic_DNA"/>
</dbReference>
<dbReference type="STRING" id="644352.J3NGU7"/>
<comment type="subcellular location">
    <subcellularLocation>
        <location evidence="1">Cytoplasm</location>
    </subcellularLocation>
</comment>
<keyword evidence="2" id="KW-0963">Cytoplasm</keyword>
<dbReference type="Proteomes" id="UP000006039">
    <property type="component" value="Unassembled WGS sequence"/>
</dbReference>
<dbReference type="PANTHER" id="PTHR22842:SF3">
    <property type="entry name" value="WD REPEAT DOMAIN-CONTAINING PROTEIN 83"/>
    <property type="match status" value="1"/>
</dbReference>
<dbReference type="InterPro" id="IPR051980">
    <property type="entry name" value="WD_repeat_MORG1"/>
</dbReference>
<dbReference type="GO" id="GO:0016301">
    <property type="term" value="F:kinase activity"/>
    <property type="evidence" value="ECO:0007669"/>
    <property type="project" value="UniProtKB-KW"/>
</dbReference>
<dbReference type="PROSITE" id="PS50082">
    <property type="entry name" value="WD_REPEATS_2"/>
    <property type="match status" value="3"/>
</dbReference>
<feature type="repeat" description="WD" evidence="4">
    <location>
        <begin position="120"/>
        <end position="153"/>
    </location>
</feature>
<dbReference type="GO" id="GO:0005737">
    <property type="term" value="C:cytoplasm"/>
    <property type="evidence" value="ECO:0007669"/>
    <property type="project" value="UniProtKB-SubCell"/>
</dbReference>
<organism evidence="5">
    <name type="scientific">Gaeumannomyces tritici (strain R3-111a-1)</name>
    <name type="common">Wheat and barley take-all root rot fungus</name>
    <name type="synonym">Gaeumannomyces graminis var. tritici</name>
    <dbReference type="NCBI Taxonomy" id="644352"/>
    <lineage>
        <taxon>Eukaryota</taxon>
        <taxon>Fungi</taxon>
        <taxon>Dikarya</taxon>
        <taxon>Ascomycota</taxon>
        <taxon>Pezizomycotina</taxon>
        <taxon>Sordariomycetes</taxon>
        <taxon>Sordariomycetidae</taxon>
        <taxon>Magnaporthales</taxon>
        <taxon>Magnaporthaceae</taxon>
        <taxon>Gaeumannomyces</taxon>
    </lineage>
</organism>
<dbReference type="GO" id="GO:0071013">
    <property type="term" value="C:catalytic step 2 spliceosome"/>
    <property type="evidence" value="ECO:0007669"/>
    <property type="project" value="TreeGrafter"/>
</dbReference>
<reference evidence="6" key="5">
    <citation type="submission" date="2018-04" db="UniProtKB">
        <authorList>
            <consortium name="EnsemblFungi"/>
        </authorList>
    </citation>
    <scope>IDENTIFICATION</scope>
    <source>
        <strain evidence="6">R3-111a-1</strain>
    </source>
</reference>
<keyword evidence="5" id="KW-0418">Kinase</keyword>
<dbReference type="GO" id="GO:0000398">
    <property type="term" value="P:mRNA splicing, via spliceosome"/>
    <property type="evidence" value="ECO:0007669"/>
    <property type="project" value="TreeGrafter"/>
</dbReference>
<keyword evidence="7" id="KW-1185">Reference proteome</keyword>
<dbReference type="InterPro" id="IPR036322">
    <property type="entry name" value="WD40_repeat_dom_sf"/>
</dbReference>
<evidence type="ECO:0000313" key="6">
    <source>
        <dbReference type="EnsemblFungi" id="EJT80487"/>
    </source>
</evidence>
<dbReference type="SMART" id="SM00320">
    <property type="entry name" value="WD40"/>
    <property type="match status" value="5"/>
</dbReference>
<dbReference type="Gene3D" id="2.130.10.10">
    <property type="entry name" value="YVTN repeat-like/Quinoprotein amine dehydrogenase"/>
    <property type="match status" value="2"/>
</dbReference>